<evidence type="ECO:0000313" key="3">
    <source>
        <dbReference type="EMBL" id="MBC2409604.1"/>
    </source>
</evidence>
<keyword evidence="1" id="KW-0732">Signal</keyword>
<name>A0A7X1ARY5_9PSED</name>
<dbReference type="Proteomes" id="UP000534677">
    <property type="component" value="Unassembled WGS sequence"/>
</dbReference>
<evidence type="ECO:0000313" key="4">
    <source>
        <dbReference type="Proteomes" id="UP000520513"/>
    </source>
</evidence>
<dbReference type="EMBL" id="JAAXCY010000012">
    <property type="protein sequence ID" value="MBC2409604.1"/>
    <property type="molecule type" value="Genomic_DNA"/>
</dbReference>
<evidence type="ECO:0008006" key="6">
    <source>
        <dbReference type="Google" id="ProtNLM"/>
    </source>
</evidence>
<evidence type="ECO:0000313" key="5">
    <source>
        <dbReference type="Proteomes" id="UP000534677"/>
    </source>
</evidence>
<evidence type="ECO:0000256" key="1">
    <source>
        <dbReference type="SAM" id="SignalP"/>
    </source>
</evidence>
<gene>
    <name evidence="2" type="ORF">HF209_19900</name>
    <name evidence="3" type="ORF">HF257_26665</name>
</gene>
<dbReference type="Proteomes" id="UP000520513">
    <property type="component" value="Unassembled WGS sequence"/>
</dbReference>
<comment type="caution">
    <text evidence="3">The sequence shown here is derived from an EMBL/GenBank/DDBJ whole genome shotgun (WGS) entry which is preliminary data.</text>
</comment>
<reference evidence="4 5" key="1">
    <citation type="submission" date="2020-04" db="EMBL/GenBank/DDBJ databases">
        <title>Pseudomonas crami sp. nov., a novel proteolytic bacterial species isolated from cream.</title>
        <authorList>
            <person name="Hofmann K."/>
            <person name="Woller A."/>
            <person name="Huptas C."/>
            <person name="Wenning M."/>
            <person name="Scherer S."/>
            <person name="Doll E.V."/>
        </authorList>
    </citation>
    <scope>NUCLEOTIDE SEQUENCE [LARGE SCALE GENOMIC DNA]</scope>
    <source>
        <strain evidence="2 5">WS 5096</strain>
        <strain evidence="3 4">WS 5106</strain>
    </source>
</reference>
<feature type="signal peptide" evidence="1">
    <location>
        <begin position="1"/>
        <end position="28"/>
    </location>
</feature>
<dbReference type="EMBL" id="JAAXCZ010000010">
    <property type="protein sequence ID" value="MBC2383206.1"/>
    <property type="molecule type" value="Genomic_DNA"/>
</dbReference>
<protein>
    <recommendedName>
        <fullName evidence="6">Fap</fullName>
    </recommendedName>
</protein>
<sequence length="149" mass="14489">MVTHTQGSLSLLLISCVLSTSVSLPVLAAGDGVIVIQRQVQGHMYGRTAGTDPNPTTANANPSGQILRATSFELNDSDIAGISSGASITRTIMPGGNLPGFSNNGGGVGLGAGAAASHSGGSSISGTVNSAVSSGLAPLNNIGSMVGGR</sequence>
<organism evidence="3 4">
    <name type="scientific">Pseudomonas cremoris</name>
    <dbReference type="NCBI Taxonomy" id="2724178"/>
    <lineage>
        <taxon>Bacteria</taxon>
        <taxon>Pseudomonadati</taxon>
        <taxon>Pseudomonadota</taxon>
        <taxon>Gammaproteobacteria</taxon>
        <taxon>Pseudomonadales</taxon>
        <taxon>Pseudomonadaceae</taxon>
        <taxon>Pseudomonas</taxon>
    </lineage>
</organism>
<dbReference type="RefSeq" id="WP_185709032.1">
    <property type="nucleotide sequence ID" value="NZ_JAAXCY010000012.1"/>
</dbReference>
<accession>A0A7X1ARY5</accession>
<evidence type="ECO:0000313" key="2">
    <source>
        <dbReference type="EMBL" id="MBC2383206.1"/>
    </source>
</evidence>
<feature type="chain" id="PRO_5030931341" description="Fap" evidence="1">
    <location>
        <begin position="29"/>
        <end position="149"/>
    </location>
</feature>
<proteinExistence type="predicted"/>
<keyword evidence="5" id="KW-1185">Reference proteome</keyword>
<dbReference type="AlphaFoldDB" id="A0A7X1ARY5"/>